<reference evidence="9 10" key="1">
    <citation type="submission" date="2017-05" db="EMBL/GenBank/DDBJ databases">
        <title>Isolation of Rhodococcus sp. S2-17 biodegrading of BP-3.</title>
        <authorList>
            <person name="Lee Y."/>
            <person name="Kim K.H."/>
            <person name="Chun B.H."/>
            <person name="Jung H.S."/>
            <person name="Jeon C.O."/>
        </authorList>
    </citation>
    <scope>NUCLEOTIDE SEQUENCE [LARGE SCALE GENOMIC DNA]</scope>
    <source>
        <strain evidence="9 10">S2-17</strain>
    </source>
</reference>
<evidence type="ECO:0000256" key="5">
    <source>
        <dbReference type="ARBA" id="ARBA00022989"/>
    </source>
</evidence>
<organism evidence="9 10">
    <name type="scientific">Rhodococcus oxybenzonivorans</name>
    <dbReference type="NCBI Taxonomy" id="1990687"/>
    <lineage>
        <taxon>Bacteria</taxon>
        <taxon>Bacillati</taxon>
        <taxon>Actinomycetota</taxon>
        <taxon>Actinomycetes</taxon>
        <taxon>Mycobacteriales</taxon>
        <taxon>Nocardiaceae</taxon>
        <taxon>Rhodococcus</taxon>
    </lineage>
</organism>
<proteinExistence type="predicted"/>
<keyword evidence="2" id="KW-0813">Transport</keyword>
<dbReference type="Pfam" id="PF07690">
    <property type="entry name" value="MFS_1"/>
    <property type="match status" value="1"/>
</dbReference>
<keyword evidence="3" id="KW-1003">Cell membrane</keyword>
<evidence type="ECO:0000259" key="8">
    <source>
        <dbReference type="PROSITE" id="PS50850"/>
    </source>
</evidence>
<dbReference type="PANTHER" id="PTHR43045:SF7">
    <property type="entry name" value="MAJOR FACILITATOR SUPERFAMILY TRANSPORTER"/>
    <property type="match status" value="1"/>
</dbReference>
<feature type="transmembrane region" description="Helical" evidence="7">
    <location>
        <begin position="96"/>
        <end position="117"/>
    </location>
</feature>
<feature type="transmembrane region" description="Helical" evidence="7">
    <location>
        <begin position="160"/>
        <end position="180"/>
    </location>
</feature>
<gene>
    <name evidence="9" type="ORF">CBI38_16615</name>
</gene>
<keyword evidence="5 7" id="KW-1133">Transmembrane helix</keyword>
<accession>A0A2S2BWB7</accession>
<evidence type="ECO:0000256" key="1">
    <source>
        <dbReference type="ARBA" id="ARBA00004651"/>
    </source>
</evidence>
<dbReference type="CDD" id="cd17369">
    <property type="entry name" value="MFS_ShiA_like"/>
    <property type="match status" value="1"/>
</dbReference>
<dbReference type="InterPro" id="IPR020846">
    <property type="entry name" value="MFS_dom"/>
</dbReference>
<feature type="transmembrane region" description="Helical" evidence="7">
    <location>
        <begin position="383"/>
        <end position="403"/>
    </location>
</feature>
<feature type="transmembrane region" description="Helical" evidence="7">
    <location>
        <begin position="61"/>
        <end position="84"/>
    </location>
</feature>
<dbReference type="PANTHER" id="PTHR43045">
    <property type="entry name" value="SHIKIMATE TRANSPORTER"/>
    <property type="match status" value="1"/>
</dbReference>
<dbReference type="PROSITE" id="PS50850">
    <property type="entry name" value="MFS"/>
    <property type="match status" value="1"/>
</dbReference>
<feature type="transmembrane region" description="Helical" evidence="7">
    <location>
        <begin position="123"/>
        <end position="148"/>
    </location>
</feature>
<evidence type="ECO:0000256" key="6">
    <source>
        <dbReference type="ARBA" id="ARBA00023136"/>
    </source>
</evidence>
<dbReference type="EMBL" id="CP021354">
    <property type="protein sequence ID" value="AWK72936.1"/>
    <property type="molecule type" value="Genomic_DNA"/>
</dbReference>
<feature type="transmembrane region" description="Helical" evidence="7">
    <location>
        <begin position="192"/>
        <end position="211"/>
    </location>
</feature>
<evidence type="ECO:0000256" key="7">
    <source>
        <dbReference type="SAM" id="Phobius"/>
    </source>
</evidence>
<dbReference type="InterPro" id="IPR011701">
    <property type="entry name" value="MFS"/>
</dbReference>
<name>A0A2S2BWB7_9NOCA</name>
<feature type="transmembrane region" description="Helical" evidence="7">
    <location>
        <begin position="339"/>
        <end position="363"/>
    </location>
</feature>
<dbReference type="RefSeq" id="WP_109330488.1">
    <property type="nucleotide sequence ID" value="NZ_CP021354.1"/>
</dbReference>
<dbReference type="Proteomes" id="UP000245711">
    <property type="component" value="Chromosome"/>
</dbReference>
<dbReference type="GO" id="GO:0005886">
    <property type="term" value="C:plasma membrane"/>
    <property type="evidence" value="ECO:0007669"/>
    <property type="project" value="UniProtKB-SubCell"/>
</dbReference>
<evidence type="ECO:0000256" key="4">
    <source>
        <dbReference type="ARBA" id="ARBA00022692"/>
    </source>
</evidence>
<feature type="transmembrane region" description="Helical" evidence="7">
    <location>
        <begin position="409"/>
        <end position="428"/>
    </location>
</feature>
<protein>
    <submittedName>
        <fullName evidence="9">MFS transporter</fullName>
    </submittedName>
</protein>
<feature type="transmembrane region" description="Helical" evidence="7">
    <location>
        <begin position="245"/>
        <end position="263"/>
    </location>
</feature>
<evidence type="ECO:0000256" key="2">
    <source>
        <dbReference type="ARBA" id="ARBA00022448"/>
    </source>
</evidence>
<keyword evidence="10" id="KW-1185">Reference proteome</keyword>
<dbReference type="GO" id="GO:0022857">
    <property type="term" value="F:transmembrane transporter activity"/>
    <property type="evidence" value="ECO:0007669"/>
    <property type="project" value="InterPro"/>
</dbReference>
<dbReference type="OrthoDB" id="8953821at2"/>
<dbReference type="SUPFAM" id="SSF103473">
    <property type="entry name" value="MFS general substrate transporter"/>
    <property type="match status" value="1"/>
</dbReference>
<sequence>MAKKREISVGRKSPQRVKKVGAAVIIGTSLEWFDFYLYASMAALVFGKVFFPSANSSASTLAAFSTFAVGFLARPFGGILFGILGDRIGRKAVLSISLLIMGIASGLIGLVPSYAAIGVAAPALLIFLRILQGFGASAELGSAITVAYEHADEKTRGRYGAYPVMGAQIGLLAASLAVAAVTSLDDEALYTWGWRVPFIASFAIVIVGYWIRRSMPESEEFEKVATEARQRKGFQVLRDLVRGNWQGLVVVAAVYGGYSALSYTFKTFSLSYLTEFQGVPKNIGALGVTFASIAAIIACPLIGRLSDRVDTRKVMIGGAMGVALMAFPAFWLFDTGRSPLIWGVMVVTTGVLAPMIMVAASPYMARQFPTEVRASGIGTGREVSGAAAGGLAPILALTMVTMSSSHATWGVSLLIIGCAVLVIGGGLFDQSRRVTRDATASSEAREAAALEPQRR</sequence>
<dbReference type="AlphaFoldDB" id="A0A2S2BWB7"/>
<evidence type="ECO:0000313" key="9">
    <source>
        <dbReference type="EMBL" id="AWK72936.1"/>
    </source>
</evidence>
<comment type="subcellular location">
    <subcellularLocation>
        <location evidence="1">Cell membrane</location>
        <topology evidence="1">Multi-pass membrane protein</topology>
    </subcellularLocation>
</comment>
<dbReference type="InterPro" id="IPR036259">
    <property type="entry name" value="MFS_trans_sf"/>
</dbReference>
<dbReference type="KEGG" id="roz:CBI38_16615"/>
<dbReference type="Gene3D" id="1.20.1250.20">
    <property type="entry name" value="MFS general substrate transporter like domains"/>
    <property type="match status" value="2"/>
</dbReference>
<keyword evidence="4 7" id="KW-0812">Transmembrane</keyword>
<feature type="domain" description="Major facilitator superfamily (MFS) profile" evidence="8">
    <location>
        <begin position="20"/>
        <end position="436"/>
    </location>
</feature>
<evidence type="ECO:0000313" key="10">
    <source>
        <dbReference type="Proteomes" id="UP000245711"/>
    </source>
</evidence>
<feature type="transmembrane region" description="Helical" evidence="7">
    <location>
        <begin position="283"/>
        <end position="302"/>
    </location>
</feature>
<keyword evidence="6 7" id="KW-0472">Membrane</keyword>
<feature type="transmembrane region" description="Helical" evidence="7">
    <location>
        <begin position="314"/>
        <end position="333"/>
    </location>
</feature>
<evidence type="ECO:0000256" key="3">
    <source>
        <dbReference type="ARBA" id="ARBA00022475"/>
    </source>
</evidence>
<feature type="transmembrane region" description="Helical" evidence="7">
    <location>
        <begin position="20"/>
        <end position="41"/>
    </location>
</feature>